<dbReference type="EMBL" id="FTNT01000004">
    <property type="protein sequence ID" value="SIR95302.1"/>
    <property type="molecule type" value="Genomic_DNA"/>
</dbReference>
<accession>A0A1N7F4W7</accession>
<dbReference type="SUPFAM" id="SSF89095">
    <property type="entry name" value="GatB/YqeY motif"/>
    <property type="match status" value="1"/>
</dbReference>
<protein>
    <recommendedName>
        <fullName evidence="3">GatB/YqeY domain-containing protein</fullName>
    </recommendedName>
</protein>
<dbReference type="Proteomes" id="UP000186218">
    <property type="component" value="Unassembled WGS sequence"/>
</dbReference>
<dbReference type="InterPro" id="IPR003789">
    <property type="entry name" value="Asn/Gln_tRNA_amidoTrase-B-like"/>
</dbReference>
<keyword evidence="2" id="KW-1185">Reference proteome</keyword>
<dbReference type="PANTHER" id="PTHR28055:SF1">
    <property type="entry name" value="ALTERED INHERITANCE OF MITOCHONDRIA PROTEIN 41, MITOCHONDRIAL"/>
    <property type="match status" value="1"/>
</dbReference>
<reference evidence="1 2" key="1">
    <citation type="submission" date="2017-01" db="EMBL/GenBank/DDBJ databases">
        <authorList>
            <person name="Mah S.A."/>
            <person name="Swanson W.J."/>
            <person name="Moy G.W."/>
            <person name="Vacquier V.D."/>
        </authorList>
    </citation>
    <scope>NUCLEOTIDE SEQUENCE [LARGE SCALE GENOMIC DNA]</scope>
    <source>
        <strain evidence="1 2">CPCC 203464</strain>
    </source>
</reference>
<dbReference type="AlphaFoldDB" id="A0A1N7F4W7"/>
<name>A0A1N7F4W7_9NOCA</name>
<dbReference type="OrthoDB" id="5244551at2"/>
<dbReference type="Gene3D" id="1.10.1510.10">
    <property type="entry name" value="Uncharacterised protein YqeY/AIM41 PF09424, N-terminal domain"/>
    <property type="match status" value="1"/>
</dbReference>
<gene>
    <name evidence="1" type="ORF">SAMN05445060_1800</name>
</gene>
<dbReference type="GO" id="GO:0016884">
    <property type="term" value="F:carbon-nitrogen ligase activity, with glutamine as amido-N-donor"/>
    <property type="evidence" value="ECO:0007669"/>
    <property type="project" value="InterPro"/>
</dbReference>
<dbReference type="STRING" id="1344003.SAMN05445060_1800"/>
<evidence type="ECO:0000313" key="1">
    <source>
        <dbReference type="EMBL" id="SIR95302.1"/>
    </source>
</evidence>
<dbReference type="InterPro" id="IPR023168">
    <property type="entry name" value="GatB_Yqey_C_2"/>
</dbReference>
<dbReference type="Pfam" id="PF09424">
    <property type="entry name" value="YqeY"/>
    <property type="match status" value="1"/>
</dbReference>
<evidence type="ECO:0000313" key="2">
    <source>
        <dbReference type="Proteomes" id="UP000186218"/>
    </source>
</evidence>
<dbReference type="InterPro" id="IPR019004">
    <property type="entry name" value="YqeY/Aim41"/>
</dbReference>
<sequence>MGEQSAENQQLGSKQRIRADLATAMKAKDTLTTGTLRMILAAIGAEEVSGKQARELGDDEIVTVLTREKKKRAESARVFADNGRHELADKERAESEVISRYLPTKLGDDEVATIVDSAIAQVTEETGEAPGMRQMGQVMKVATGLAAGGADGKRLSTAVRARLR</sequence>
<dbReference type="RefSeq" id="WP_076478655.1">
    <property type="nucleotide sequence ID" value="NZ_FTNT01000004.1"/>
</dbReference>
<dbReference type="PANTHER" id="PTHR28055">
    <property type="entry name" value="ALTERED INHERITANCE OF MITOCHONDRIA PROTEIN 41, MITOCHONDRIAL"/>
    <property type="match status" value="1"/>
</dbReference>
<evidence type="ECO:0008006" key="3">
    <source>
        <dbReference type="Google" id="ProtNLM"/>
    </source>
</evidence>
<dbReference type="InterPro" id="IPR042184">
    <property type="entry name" value="YqeY/Aim41_N"/>
</dbReference>
<dbReference type="Gene3D" id="1.10.10.410">
    <property type="match status" value="1"/>
</dbReference>
<proteinExistence type="predicted"/>
<organism evidence="1 2">
    <name type="scientific">Williamsia sterculiae</name>
    <dbReference type="NCBI Taxonomy" id="1344003"/>
    <lineage>
        <taxon>Bacteria</taxon>
        <taxon>Bacillati</taxon>
        <taxon>Actinomycetota</taxon>
        <taxon>Actinomycetes</taxon>
        <taxon>Mycobacteriales</taxon>
        <taxon>Nocardiaceae</taxon>
        <taxon>Williamsia</taxon>
    </lineage>
</organism>